<evidence type="ECO:0000313" key="4">
    <source>
        <dbReference type="Proteomes" id="UP000075374"/>
    </source>
</evidence>
<evidence type="ECO:0000259" key="2">
    <source>
        <dbReference type="SMART" id="SM00460"/>
    </source>
</evidence>
<accession>A0A151AN21</accession>
<dbReference type="InterPro" id="IPR032812">
    <property type="entry name" value="SbsA_Ig"/>
</dbReference>
<dbReference type="Pfam" id="PF13205">
    <property type="entry name" value="Big_5"/>
    <property type="match status" value="1"/>
</dbReference>
<dbReference type="SUPFAM" id="SSF54001">
    <property type="entry name" value="Cysteine proteinases"/>
    <property type="match status" value="1"/>
</dbReference>
<organism evidence="3 4">
    <name type="scientific">Clostridium colicanis DSM 13634</name>
    <dbReference type="NCBI Taxonomy" id="1121305"/>
    <lineage>
        <taxon>Bacteria</taxon>
        <taxon>Bacillati</taxon>
        <taxon>Bacillota</taxon>
        <taxon>Clostridia</taxon>
        <taxon>Eubacteriales</taxon>
        <taxon>Clostridiaceae</taxon>
        <taxon>Clostridium</taxon>
    </lineage>
</organism>
<dbReference type="PANTHER" id="PTHR46333">
    <property type="entry name" value="CYTOKINESIS PROTEIN 3"/>
    <property type="match status" value="1"/>
</dbReference>
<dbReference type="PANTHER" id="PTHR46333:SF2">
    <property type="entry name" value="CYTOKINESIS PROTEIN 3"/>
    <property type="match status" value="1"/>
</dbReference>
<dbReference type="Pfam" id="PF01841">
    <property type="entry name" value="Transglut_core"/>
    <property type="match status" value="1"/>
</dbReference>
<dbReference type="AlphaFoldDB" id="A0A151AN21"/>
<dbReference type="Gene3D" id="2.60.40.1220">
    <property type="match status" value="1"/>
</dbReference>
<comment type="caution">
    <text evidence="3">The sequence shown here is derived from an EMBL/GenBank/DDBJ whole genome shotgun (WGS) entry which is preliminary data.</text>
</comment>
<dbReference type="SMART" id="SM00460">
    <property type="entry name" value="TGc"/>
    <property type="match status" value="1"/>
</dbReference>
<gene>
    <name evidence="3" type="ORF">CLCOL_14620</name>
</gene>
<dbReference type="Gene3D" id="3.10.620.30">
    <property type="match status" value="1"/>
</dbReference>
<dbReference type="RefSeq" id="WP_061858309.1">
    <property type="nucleotide sequence ID" value="NZ_LTBB01000006.1"/>
</dbReference>
<dbReference type="InterPro" id="IPR038765">
    <property type="entry name" value="Papain-like_cys_pep_sf"/>
</dbReference>
<dbReference type="InterPro" id="IPR002931">
    <property type="entry name" value="Transglutaminase-like"/>
</dbReference>
<dbReference type="GO" id="GO:0005737">
    <property type="term" value="C:cytoplasm"/>
    <property type="evidence" value="ECO:0007669"/>
    <property type="project" value="TreeGrafter"/>
</dbReference>
<reference evidence="3 4" key="1">
    <citation type="submission" date="2016-02" db="EMBL/GenBank/DDBJ databases">
        <title>Genome sequence of Clostridium colicanis DSM 13634.</title>
        <authorList>
            <person name="Poehlein A."/>
            <person name="Daniel R."/>
        </authorList>
    </citation>
    <scope>NUCLEOTIDE SEQUENCE [LARGE SCALE GENOMIC DNA]</scope>
    <source>
        <strain evidence="3 4">DSM 13634</strain>
    </source>
</reference>
<name>A0A151AN21_9CLOT</name>
<keyword evidence="4" id="KW-1185">Reference proteome</keyword>
<proteinExistence type="predicted"/>
<protein>
    <submittedName>
        <fullName evidence="3">Transglutaminase-like superfamily protein</fullName>
    </submittedName>
</protein>
<dbReference type="STRING" id="1121305.CLCOL_14620"/>
<dbReference type="EMBL" id="LTBB01000006">
    <property type="protein sequence ID" value="KYH29022.1"/>
    <property type="molecule type" value="Genomic_DNA"/>
</dbReference>
<evidence type="ECO:0000313" key="3">
    <source>
        <dbReference type="EMBL" id="KYH29022.1"/>
    </source>
</evidence>
<evidence type="ECO:0000256" key="1">
    <source>
        <dbReference type="ARBA" id="ARBA00022729"/>
    </source>
</evidence>
<dbReference type="InterPro" id="IPR014755">
    <property type="entry name" value="Cu-Rt/internalin_Ig-like"/>
</dbReference>
<keyword evidence="1" id="KW-0732">Signal</keyword>
<feature type="domain" description="Transglutaminase-like" evidence="2">
    <location>
        <begin position="294"/>
        <end position="354"/>
    </location>
</feature>
<dbReference type="InterPro" id="IPR052557">
    <property type="entry name" value="CAP/Cytokinesis_protein"/>
</dbReference>
<sequence>MIRKRSLGIFLAFVVIMILSAFEVGFAVDSDYKVWKSQQSVEIDKAWTIKFSSSLDKSTIKDNIKLIKLDSKEYIDVNICYNDDNNSIVVQPLDSYDYDEEYELIIDKGIKSSNGKLILQGIKFDFKTKALEEQNSGLLKENFVKPSSDIYTPLEFYNALAYALANFESSIILKIKNYNKSIYKLDIINNIFHDHPNLDYGYIGARGSVSSYAHSNEAIMNIKFNYSYPKEFMQYMKRTSQNKVKEIISKVVKDGMSDYEKELALHDYLLENVEYDERLYDGNMPEESYTDYGVLVKGKGVCDGYAKAMYRLLNSAGIETLYVTGDAIDKHTTVPHAWNIVKIDGEYYNLDATWNDPIIYGSDKGEVRHTYFNVTDETLSKDHIWDKSKYPKCVSKKYEEILQ</sequence>
<dbReference type="PATRIC" id="fig|1121305.3.peg.1468"/>
<dbReference type="Proteomes" id="UP000075374">
    <property type="component" value="Unassembled WGS sequence"/>
</dbReference>